<dbReference type="GO" id="GO:0005662">
    <property type="term" value="C:DNA replication factor A complex"/>
    <property type="evidence" value="ECO:0007669"/>
    <property type="project" value="TreeGrafter"/>
</dbReference>
<dbReference type="Pfam" id="PF16900">
    <property type="entry name" value="REPA_OB_2"/>
    <property type="match status" value="1"/>
</dbReference>
<dbReference type="PANTHER" id="PTHR23273:SF4">
    <property type="entry name" value="REPLICATION PROTEIN A OB DOMAIN-CONTAINING PROTEIN"/>
    <property type="match status" value="1"/>
</dbReference>
<keyword evidence="8" id="KW-1185">Reference proteome</keyword>
<dbReference type="GO" id="GO:0007004">
    <property type="term" value="P:telomere maintenance via telomerase"/>
    <property type="evidence" value="ECO:0007669"/>
    <property type="project" value="TreeGrafter"/>
</dbReference>
<protein>
    <submittedName>
        <fullName evidence="7">Replication A 70 kDa DNA-binding subunit A-like</fullName>
    </submittedName>
</protein>
<reference evidence="7 8" key="1">
    <citation type="submission" date="2019-12" db="EMBL/GenBank/DDBJ databases">
        <authorList>
            <person name="Alioto T."/>
            <person name="Alioto T."/>
            <person name="Gomez Garrido J."/>
        </authorList>
    </citation>
    <scope>NUCLEOTIDE SEQUENCE [LARGE SCALE GENOMIC DNA]</scope>
</reference>
<dbReference type="SUPFAM" id="SSF50249">
    <property type="entry name" value="Nucleic acid-binding proteins"/>
    <property type="match status" value="1"/>
</dbReference>
<dbReference type="AlphaFoldDB" id="A0A8S0PLM1"/>
<organism evidence="7 8">
    <name type="scientific">Olea europaea subsp. europaea</name>
    <dbReference type="NCBI Taxonomy" id="158383"/>
    <lineage>
        <taxon>Eukaryota</taxon>
        <taxon>Viridiplantae</taxon>
        <taxon>Streptophyta</taxon>
        <taxon>Embryophyta</taxon>
        <taxon>Tracheophyta</taxon>
        <taxon>Spermatophyta</taxon>
        <taxon>Magnoliopsida</taxon>
        <taxon>eudicotyledons</taxon>
        <taxon>Gunneridae</taxon>
        <taxon>Pentapetalae</taxon>
        <taxon>asterids</taxon>
        <taxon>lamiids</taxon>
        <taxon>Lamiales</taxon>
        <taxon>Oleaceae</taxon>
        <taxon>Oleeae</taxon>
        <taxon>Olea</taxon>
    </lineage>
</organism>
<dbReference type="GO" id="GO:0006289">
    <property type="term" value="P:nucleotide-excision repair"/>
    <property type="evidence" value="ECO:0007669"/>
    <property type="project" value="TreeGrafter"/>
</dbReference>
<evidence type="ECO:0000313" key="7">
    <source>
        <dbReference type="EMBL" id="CAA2954268.1"/>
    </source>
</evidence>
<dbReference type="EMBL" id="CACTIH010000110">
    <property type="protein sequence ID" value="CAA2954268.1"/>
    <property type="molecule type" value="Genomic_DNA"/>
</dbReference>
<keyword evidence="2" id="KW-0235">DNA replication</keyword>
<keyword evidence="5" id="KW-0863">Zinc-finger</keyword>
<dbReference type="GO" id="GO:0043047">
    <property type="term" value="F:single-stranded telomeric DNA binding"/>
    <property type="evidence" value="ECO:0007669"/>
    <property type="project" value="TreeGrafter"/>
</dbReference>
<dbReference type="PROSITE" id="PS50158">
    <property type="entry name" value="ZF_CCHC"/>
    <property type="match status" value="1"/>
</dbReference>
<dbReference type="GO" id="GO:0051321">
    <property type="term" value="P:meiotic cell cycle"/>
    <property type="evidence" value="ECO:0007669"/>
    <property type="project" value="TreeGrafter"/>
</dbReference>
<dbReference type="OrthoDB" id="1751331at2759"/>
<keyword evidence="3 7" id="KW-0238">DNA-binding</keyword>
<sequence length="371" mass="40069">MENSSVVDVIGVVSAMCPSRSIMRKNGNKIQKRMLQLKDTAGRSVESTLWGSFCHAEGQTLQNMWNSVVFPVLAVKSGRVNDFNGKTVGTISTSQLFIEPDFCEAHKLKGNNEPGLDGGTSEKPDWIKVSTTLSFIKVDNFRYTAPIVNGDRQCNKKLVDECDYRYIIQLPNSGSHWLNMGDCISVKAEKVSLQNETMYLLDSITKFKGEDSGFLPLKSENVGSTSGMSSSGFGTGYREPTASAMNYSGNTSNLARETAVSANQYGGSTLHLAQLAYIRVVTAVLVWVIVPDKLYGSSFGYREIRGASAGAYGSSNLTPAASAGGECFNCHQIGHWAKHCPGLSNGPPAYGSCNSTPRRYGNVPKQHVGGL</sequence>
<dbReference type="GO" id="GO:0000724">
    <property type="term" value="P:double-strand break repair via homologous recombination"/>
    <property type="evidence" value="ECO:0007669"/>
    <property type="project" value="TreeGrafter"/>
</dbReference>
<keyword evidence="5" id="KW-0862">Zinc</keyword>
<comment type="caution">
    <text evidence="7">The sequence shown here is derived from an EMBL/GenBank/DDBJ whole genome shotgun (WGS) entry which is preliminary data.</text>
</comment>
<evidence type="ECO:0000313" key="8">
    <source>
        <dbReference type="Proteomes" id="UP000594638"/>
    </source>
</evidence>
<dbReference type="SUPFAM" id="SSF57756">
    <property type="entry name" value="Retrovirus zinc finger-like domains"/>
    <property type="match status" value="1"/>
</dbReference>
<dbReference type="CDD" id="cd04475">
    <property type="entry name" value="RPA1_DBD_B"/>
    <property type="match status" value="1"/>
</dbReference>
<dbReference type="Proteomes" id="UP000594638">
    <property type="component" value="Unassembled WGS sequence"/>
</dbReference>
<dbReference type="SMART" id="SM00343">
    <property type="entry name" value="ZnF_C2HC"/>
    <property type="match status" value="1"/>
</dbReference>
<keyword evidence="5" id="KW-0479">Metal-binding</keyword>
<evidence type="ECO:0000259" key="6">
    <source>
        <dbReference type="PROSITE" id="PS50158"/>
    </source>
</evidence>
<dbReference type="PANTHER" id="PTHR23273">
    <property type="entry name" value="REPLICATION FACTOR A 1, RFA1"/>
    <property type="match status" value="1"/>
</dbReference>
<name>A0A8S0PLM1_OLEEU</name>
<dbReference type="GO" id="GO:0008270">
    <property type="term" value="F:zinc ion binding"/>
    <property type="evidence" value="ECO:0007669"/>
    <property type="project" value="UniProtKB-KW"/>
</dbReference>
<evidence type="ECO:0000256" key="5">
    <source>
        <dbReference type="PROSITE-ProRule" id="PRU00047"/>
    </source>
</evidence>
<evidence type="ECO:0000256" key="4">
    <source>
        <dbReference type="ARBA" id="ARBA00023242"/>
    </source>
</evidence>
<dbReference type="Gene3D" id="2.40.50.140">
    <property type="entry name" value="Nucleic acid-binding proteins"/>
    <property type="match status" value="1"/>
</dbReference>
<dbReference type="InterPro" id="IPR012340">
    <property type="entry name" value="NA-bd_OB-fold"/>
</dbReference>
<proteinExistence type="predicted"/>
<gene>
    <name evidence="7" type="ORF">OLEA9_A097411</name>
</gene>
<dbReference type="GO" id="GO:0006260">
    <property type="term" value="P:DNA replication"/>
    <property type="evidence" value="ECO:0007669"/>
    <property type="project" value="UniProtKB-KW"/>
</dbReference>
<dbReference type="InterPro" id="IPR001878">
    <property type="entry name" value="Znf_CCHC"/>
</dbReference>
<accession>A0A8S0PLM1</accession>
<dbReference type="FunFam" id="2.40.50.140:FF:000064">
    <property type="entry name" value="Replication protein A subunit"/>
    <property type="match status" value="1"/>
</dbReference>
<dbReference type="Gramene" id="OE9A097411T1">
    <property type="protein sequence ID" value="OE9A097411C1"/>
    <property type="gene ID" value="OE9A097411"/>
</dbReference>
<dbReference type="InterPro" id="IPR031657">
    <property type="entry name" value="REPA_OB_2"/>
</dbReference>
<dbReference type="InterPro" id="IPR036875">
    <property type="entry name" value="Znf_CCHC_sf"/>
</dbReference>
<evidence type="ECO:0000256" key="1">
    <source>
        <dbReference type="ARBA" id="ARBA00004123"/>
    </source>
</evidence>
<evidence type="ECO:0000256" key="2">
    <source>
        <dbReference type="ARBA" id="ARBA00022705"/>
    </source>
</evidence>
<keyword evidence="4" id="KW-0539">Nucleus</keyword>
<comment type="subcellular location">
    <subcellularLocation>
        <location evidence="1">Nucleus</location>
    </subcellularLocation>
</comment>
<dbReference type="Gene3D" id="4.10.60.10">
    <property type="entry name" value="Zinc finger, CCHC-type"/>
    <property type="match status" value="1"/>
</dbReference>
<feature type="domain" description="CCHC-type" evidence="6">
    <location>
        <begin position="327"/>
        <end position="341"/>
    </location>
</feature>
<dbReference type="GO" id="GO:0003684">
    <property type="term" value="F:damaged DNA binding"/>
    <property type="evidence" value="ECO:0007669"/>
    <property type="project" value="TreeGrafter"/>
</dbReference>
<evidence type="ECO:0000256" key="3">
    <source>
        <dbReference type="ARBA" id="ARBA00023125"/>
    </source>
</evidence>